<dbReference type="RefSeq" id="WP_035379417.1">
    <property type="nucleotide sequence ID" value="NZ_AZQP01000017.1"/>
</dbReference>
<proteinExistence type="predicted"/>
<feature type="domain" description="HD" evidence="1">
    <location>
        <begin position="19"/>
        <end position="106"/>
    </location>
</feature>
<dbReference type="SUPFAM" id="SSF109604">
    <property type="entry name" value="HD-domain/PDEase-like"/>
    <property type="match status" value="1"/>
</dbReference>
<dbReference type="InterPro" id="IPR006674">
    <property type="entry name" value="HD_domain"/>
</dbReference>
<dbReference type="PANTHER" id="PTHR38659:SF1">
    <property type="entry name" value="METAL DEPENDENT PHOSPHOHYDROLASE"/>
    <property type="match status" value="1"/>
</dbReference>
<keyword evidence="3" id="KW-1185">Reference proteome</keyword>
<evidence type="ECO:0000259" key="1">
    <source>
        <dbReference type="Pfam" id="PF01966"/>
    </source>
</evidence>
<protein>
    <recommendedName>
        <fullName evidence="1">HD domain-containing protein</fullName>
    </recommendedName>
</protein>
<dbReference type="OrthoDB" id="9801160at2"/>
<dbReference type="InterPro" id="IPR006675">
    <property type="entry name" value="HDIG_dom"/>
</dbReference>
<dbReference type="PANTHER" id="PTHR38659">
    <property type="entry name" value="METAL-DEPENDENT PHOSPHOHYDROLASE"/>
    <property type="match status" value="1"/>
</dbReference>
<gene>
    <name evidence="2" type="ORF">Q428_07080</name>
</gene>
<dbReference type="NCBIfam" id="TIGR00277">
    <property type="entry name" value="HDIG"/>
    <property type="match status" value="1"/>
</dbReference>
<dbReference type="Gene3D" id="1.10.3210.10">
    <property type="entry name" value="Hypothetical protein af1432"/>
    <property type="match status" value="1"/>
</dbReference>
<reference evidence="2 3" key="1">
    <citation type="journal article" date="2014" name="Genome Announc.">
        <title>Draft Genome Sequence of Fervidicella metallireducens Strain AeBT, an Iron-Reducing Thermoanaerobe from the Great Artesian Basin.</title>
        <authorList>
            <person name="Patel B.K."/>
        </authorList>
    </citation>
    <scope>NUCLEOTIDE SEQUENCE [LARGE SCALE GENOMIC DNA]</scope>
    <source>
        <strain evidence="2 3">AeB</strain>
    </source>
</reference>
<organism evidence="2 3">
    <name type="scientific">Fervidicella metallireducens AeB</name>
    <dbReference type="NCBI Taxonomy" id="1403537"/>
    <lineage>
        <taxon>Bacteria</taxon>
        <taxon>Bacillati</taxon>
        <taxon>Bacillota</taxon>
        <taxon>Clostridia</taxon>
        <taxon>Eubacteriales</taxon>
        <taxon>Clostridiaceae</taxon>
        <taxon>Fervidicella</taxon>
    </lineage>
</organism>
<evidence type="ECO:0000313" key="3">
    <source>
        <dbReference type="Proteomes" id="UP000019681"/>
    </source>
</evidence>
<name>A0A017RVK7_9CLOT</name>
<dbReference type="Pfam" id="PF01966">
    <property type="entry name" value="HD"/>
    <property type="match status" value="1"/>
</dbReference>
<dbReference type="AlphaFoldDB" id="A0A017RVK7"/>
<dbReference type="STRING" id="1403537.Q428_07080"/>
<dbReference type="Proteomes" id="UP000019681">
    <property type="component" value="Unassembled WGS sequence"/>
</dbReference>
<dbReference type="EMBL" id="AZQP01000017">
    <property type="protein sequence ID" value="EYE88616.1"/>
    <property type="molecule type" value="Genomic_DNA"/>
</dbReference>
<comment type="caution">
    <text evidence="2">The sequence shown here is derived from an EMBL/GenBank/DDBJ whole genome shotgun (WGS) entry which is preliminary data.</text>
</comment>
<evidence type="ECO:0000313" key="2">
    <source>
        <dbReference type="EMBL" id="EYE88616.1"/>
    </source>
</evidence>
<sequence>MKREEALILLKEHVKTDRVLRHSLAVEAAMRAYAKKFGEDENYWGLLGLLHDIDFEKYPDEHPYHAPELLKPAGFDEIFITTILSHASASEFPRDTKEKLCLHAVDEMASFIIAVALMRPTKLEGLDAKSVKKKMKDKAFAKAVNREELTASAEALGVDFAEHVETIVNGLIEHEALLQKEGYSLLD</sequence>
<accession>A0A017RVK7</accession>